<accession>A0ABU7GYS3</accession>
<dbReference type="InterPro" id="IPR036249">
    <property type="entry name" value="Thioredoxin-like_sf"/>
</dbReference>
<protein>
    <submittedName>
        <fullName evidence="1">Thioredoxin family protein</fullName>
    </submittedName>
</protein>
<comment type="caution">
    <text evidence="1">The sequence shown here is derived from an EMBL/GenBank/DDBJ whole genome shotgun (WGS) entry which is preliminary data.</text>
</comment>
<evidence type="ECO:0000313" key="1">
    <source>
        <dbReference type="EMBL" id="MEE1884233.1"/>
    </source>
</evidence>
<gene>
    <name evidence="1" type="ORF">VRU49_02260</name>
</gene>
<organism evidence="1 2">
    <name type="scientific">Pedobacter flavus</name>
    <dbReference type="NCBI Taxonomy" id="3113906"/>
    <lineage>
        <taxon>Bacteria</taxon>
        <taxon>Pseudomonadati</taxon>
        <taxon>Bacteroidota</taxon>
        <taxon>Sphingobacteriia</taxon>
        <taxon>Sphingobacteriales</taxon>
        <taxon>Sphingobacteriaceae</taxon>
        <taxon>Pedobacter</taxon>
    </lineage>
</organism>
<dbReference type="Pfam" id="PF14595">
    <property type="entry name" value="Thioredoxin_9"/>
    <property type="match status" value="1"/>
</dbReference>
<dbReference type="SUPFAM" id="SSF52833">
    <property type="entry name" value="Thioredoxin-like"/>
    <property type="match status" value="1"/>
</dbReference>
<proteinExistence type="predicted"/>
<evidence type="ECO:0000313" key="2">
    <source>
        <dbReference type="Proteomes" id="UP001337681"/>
    </source>
</evidence>
<dbReference type="Proteomes" id="UP001337681">
    <property type="component" value="Unassembled WGS sequence"/>
</dbReference>
<sequence length="199" mass="23058">MRNEHEIFNNKGISYLKYRELIENLLAQNLTSGPDQSQQMVDYTKMNLQRMNRIDKTTILNQSLIEYLKDTVNELDFLVITEAWCGDAAQITPVLNKIAENSNGKLNLKFVLRDENIDLMDNYLTHGGRAIPILIIMNKSGKVVGKWGPRPAILQELMVEWKKETADMWELSTKIHAWYAKDKTNHIQQEIEALLKKLN</sequence>
<reference evidence="1 2" key="1">
    <citation type="submission" date="2024-01" db="EMBL/GenBank/DDBJ databases">
        <title>Pedobacter sp. nov., isolated from oil-contaminated soil.</title>
        <authorList>
            <person name="Le N.T.T."/>
        </authorList>
    </citation>
    <scope>NUCLEOTIDE SEQUENCE [LARGE SCALE GENOMIC DNA]</scope>
    <source>
        <strain evidence="1 2">VNH31</strain>
    </source>
</reference>
<name>A0ABU7GYS3_9SPHI</name>
<dbReference type="CDD" id="cd02947">
    <property type="entry name" value="TRX_family"/>
    <property type="match status" value="1"/>
</dbReference>
<dbReference type="EMBL" id="JAZDQU010000001">
    <property type="protein sequence ID" value="MEE1884233.1"/>
    <property type="molecule type" value="Genomic_DNA"/>
</dbReference>
<keyword evidence="2" id="KW-1185">Reference proteome</keyword>
<dbReference type="RefSeq" id="WP_330145150.1">
    <property type="nucleotide sequence ID" value="NZ_JAZDQU010000001.1"/>
</dbReference>
<dbReference type="Gene3D" id="3.40.30.10">
    <property type="entry name" value="Glutaredoxin"/>
    <property type="match status" value="1"/>
</dbReference>